<gene>
    <name evidence="11" type="primary">CYP4V2_4</name>
    <name evidence="11" type="ORF">DERF_007777</name>
</gene>
<evidence type="ECO:0000256" key="6">
    <source>
        <dbReference type="ARBA" id="ARBA00023004"/>
    </source>
</evidence>
<evidence type="ECO:0000256" key="2">
    <source>
        <dbReference type="ARBA" id="ARBA00010617"/>
    </source>
</evidence>
<reference evidence="11" key="2">
    <citation type="journal article" date="2022" name="Res Sq">
        <title>Comparative Genomics Reveals Insights into the Divergent Evolution of Astigmatic Mites and Household Pest Adaptations.</title>
        <authorList>
            <person name="Xiong Q."/>
            <person name="Wan A.T.-Y."/>
            <person name="Liu X.-Y."/>
            <person name="Fung C.S.-H."/>
            <person name="Xiao X."/>
            <person name="Malainual N."/>
            <person name="Hou J."/>
            <person name="Wang L."/>
            <person name="Wang M."/>
            <person name="Yang K."/>
            <person name="Cui Y."/>
            <person name="Leung E."/>
            <person name="Nong W."/>
            <person name="Shin S.-K."/>
            <person name="Au S."/>
            <person name="Jeong K.Y."/>
            <person name="Chew F.T."/>
            <person name="Hui J."/>
            <person name="Leung T.F."/>
            <person name="Tungtrongchitr A."/>
            <person name="Zhong N."/>
            <person name="Liu Z."/>
            <person name="Tsui S."/>
        </authorList>
    </citation>
    <scope>NUCLEOTIDE SEQUENCE</scope>
    <source>
        <strain evidence="11">Derf</strain>
        <tissue evidence="11">Whole organism</tissue>
    </source>
</reference>
<sequence length="515" mass="60446">MIIFQLIIAIIMVSFVYTLIRFYRFFRWFEYEIYEHLKRIPDANFSWWKIIREFLLSKDPYYNFFCIINRLADKYESVGIFRFLPKPATHIIVTDPVIARKILTSGDFLDKSMQYQLFRFLILDNLFNTLRQHKREMSPHFRMESLNFYFSNVEKYLKLLNENIDKCIDDGDGRFKDAKPIVASFIADTIGVNFFNIEFNSIGSCFKVADCVDVVDETIHVASKSLANLAIYFTHNRNLFLSLISRRLTDVCHRLNSAVLQIITNRIKENVKTENCQPVSNATTTTLLDTLIRTRLNDGNVSKIEEIRAHINLILIAGYDTTKTTLTWCLYQLGHHQQIQERLYNEIRQFLNELDDNNEKITIMNMKRLKFLECCILETLRLYPPGLIIGRCGRRPLLLANGMCIPAGVNVLFNLWKMGRNPKYFKQPDMFNPERFLTDTETDHHISIRAAFLPFSAGIRSCIGKEYAMMQMRLFLINIIGRYMIQSLDNYGDTIPEINMIHPAAQFPIQFQRRN</sequence>
<dbReference type="GO" id="GO:0020037">
    <property type="term" value="F:heme binding"/>
    <property type="evidence" value="ECO:0007669"/>
    <property type="project" value="InterPro"/>
</dbReference>
<keyword evidence="12" id="KW-1185">Reference proteome</keyword>
<proteinExistence type="inferred from homology"/>
<dbReference type="InterPro" id="IPR036396">
    <property type="entry name" value="Cyt_P450_sf"/>
</dbReference>
<dbReference type="PANTHER" id="PTHR24291:SF50">
    <property type="entry name" value="BIFUNCTIONAL ALBAFLAVENONE MONOOXYGENASE_TERPENE SYNTHASE"/>
    <property type="match status" value="1"/>
</dbReference>
<dbReference type="InterPro" id="IPR002401">
    <property type="entry name" value="Cyt_P450_E_grp-I"/>
</dbReference>
<keyword evidence="4 8" id="KW-0479">Metal-binding</keyword>
<keyword evidence="6 8" id="KW-0408">Iron</keyword>
<comment type="cofactor">
    <cofactor evidence="1 8">
        <name>heme</name>
        <dbReference type="ChEBI" id="CHEBI:30413"/>
    </cofactor>
</comment>
<name>A0A922L3J3_DERFA</name>
<dbReference type="InterPro" id="IPR017972">
    <property type="entry name" value="Cyt_P450_CS"/>
</dbReference>
<dbReference type="PRINTS" id="PR00463">
    <property type="entry name" value="EP450I"/>
</dbReference>
<reference evidence="11" key="1">
    <citation type="submission" date="2013-05" db="EMBL/GenBank/DDBJ databases">
        <authorList>
            <person name="Yim A.K.Y."/>
            <person name="Chan T.F."/>
            <person name="Ji K.M."/>
            <person name="Liu X.Y."/>
            <person name="Zhou J.W."/>
            <person name="Li R.Q."/>
            <person name="Yang K.Y."/>
            <person name="Li J."/>
            <person name="Li M."/>
            <person name="Law P.T.W."/>
            <person name="Wu Y.L."/>
            <person name="Cai Z.L."/>
            <person name="Qin H."/>
            <person name="Bao Y."/>
            <person name="Leung R.K.K."/>
            <person name="Ng P.K.S."/>
            <person name="Zou J."/>
            <person name="Zhong X.J."/>
            <person name="Ran P.X."/>
            <person name="Zhong N.S."/>
            <person name="Liu Z.G."/>
            <person name="Tsui S.K.W."/>
        </authorList>
    </citation>
    <scope>NUCLEOTIDE SEQUENCE</scope>
    <source>
        <strain evidence="11">Derf</strain>
        <tissue evidence="11">Whole organism</tissue>
    </source>
</reference>
<evidence type="ECO:0000256" key="5">
    <source>
        <dbReference type="ARBA" id="ARBA00023002"/>
    </source>
</evidence>
<dbReference type="SUPFAM" id="SSF48264">
    <property type="entry name" value="Cytochrome P450"/>
    <property type="match status" value="1"/>
</dbReference>
<dbReference type="InterPro" id="IPR050196">
    <property type="entry name" value="Cytochrome_P450_Monoox"/>
</dbReference>
<dbReference type="GO" id="GO:0016705">
    <property type="term" value="F:oxidoreductase activity, acting on paired donors, with incorporation or reduction of molecular oxygen"/>
    <property type="evidence" value="ECO:0007669"/>
    <property type="project" value="InterPro"/>
</dbReference>
<evidence type="ECO:0000313" key="12">
    <source>
        <dbReference type="Proteomes" id="UP000790347"/>
    </source>
</evidence>
<dbReference type="InterPro" id="IPR001128">
    <property type="entry name" value="Cyt_P450"/>
</dbReference>
<keyword evidence="10" id="KW-0472">Membrane</keyword>
<keyword evidence="3 8" id="KW-0349">Heme</keyword>
<dbReference type="EMBL" id="ASGP02000003">
    <property type="protein sequence ID" value="KAH9517078.1"/>
    <property type="molecule type" value="Genomic_DNA"/>
</dbReference>
<evidence type="ECO:0000256" key="9">
    <source>
        <dbReference type="RuleBase" id="RU000461"/>
    </source>
</evidence>
<keyword evidence="10" id="KW-1133">Transmembrane helix</keyword>
<feature type="transmembrane region" description="Helical" evidence="10">
    <location>
        <begin position="6"/>
        <end position="23"/>
    </location>
</feature>
<evidence type="ECO:0000256" key="7">
    <source>
        <dbReference type="ARBA" id="ARBA00023033"/>
    </source>
</evidence>
<evidence type="ECO:0000313" key="11">
    <source>
        <dbReference type="EMBL" id="KAH9517078.1"/>
    </source>
</evidence>
<evidence type="ECO:0000256" key="3">
    <source>
        <dbReference type="ARBA" id="ARBA00022617"/>
    </source>
</evidence>
<comment type="similarity">
    <text evidence="2 9">Belongs to the cytochrome P450 family.</text>
</comment>
<accession>A0A922L3J3</accession>
<keyword evidence="10" id="KW-0812">Transmembrane</keyword>
<dbReference type="PRINTS" id="PR00385">
    <property type="entry name" value="P450"/>
</dbReference>
<dbReference type="Pfam" id="PF00067">
    <property type="entry name" value="p450"/>
    <property type="match status" value="1"/>
</dbReference>
<dbReference type="PROSITE" id="PS00086">
    <property type="entry name" value="CYTOCHROME_P450"/>
    <property type="match status" value="1"/>
</dbReference>
<organism evidence="11 12">
    <name type="scientific">Dermatophagoides farinae</name>
    <name type="common">American house dust mite</name>
    <dbReference type="NCBI Taxonomy" id="6954"/>
    <lineage>
        <taxon>Eukaryota</taxon>
        <taxon>Metazoa</taxon>
        <taxon>Ecdysozoa</taxon>
        <taxon>Arthropoda</taxon>
        <taxon>Chelicerata</taxon>
        <taxon>Arachnida</taxon>
        <taxon>Acari</taxon>
        <taxon>Acariformes</taxon>
        <taxon>Sarcoptiformes</taxon>
        <taxon>Astigmata</taxon>
        <taxon>Psoroptidia</taxon>
        <taxon>Analgoidea</taxon>
        <taxon>Pyroglyphidae</taxon>
        <taxon>Dermatophagoidinae</taxon>
        <taxon>Dermatophagoides</taxon>
    </lineage>
</organism>
<evidence type="ECO:0000256" key="8">
    <source>
        <dbReference type="PIRSR" id="PIRSR602401-1"/>
    </source>
</evidence>
<dbReference type="PANTHER" id="PTHR24291">
    <property type="entry name" value="CYTOCHROME P450 FAMILY 4"/>
    <property type="match status" value="1"/>
</dbReference>
<feature type="binding site" description="axial binding residue" evidence="8">
    <location>
        <position position="462"/>
    </location>
    <ligand>
        <name>heme</name>
        <dbReference type="ChEBI" id="CHEBI:30413"/>
    </ligand>
    <ligandPart>
        <name>Fe</name>
        <dbReference type="ChEBI" id="CHEBI:18248"/>
    </ligandPart>
</feature>
<dbReference type="GO" id="GO:0004497">
    <property type="term" value="F:monooxygenase activity"/>
    <property type="evidence" value="ECO:0007669"/>
    <property type="project" value="UniProtKB-KW"/>
</dbReference>
<dbReference type="GO" id="GO:0005506">
    <property type="term" value="F:iron ion binding"/>
    <property type="evidence" value="ECO:0007669"/>
    <property type="project" value="InterPro"/>
</dbReference>
<evidence type="ECO:0000256" key="4">
    <source>
        <dbReference type="ARBA" id="ARBA00022723"/>
    </source>
</evidence>
<dbReference type="Proteomes" id="UP000790347">
    <property type="component" value="Unassembled WGS sequence"/>
</dbReference>
<dbReference type="AlphaFoldDB" id="A0A922L3J3"/>
<keyword evidence="7 9" id="KW-0503">Monooxygenase</keyword>
<protein>
    <submittedName>
        <fullName evidence="11">Cytochrome P450 4V2</fullName>
    </submittedName>
</protein>
<evidence type="ECO:0000256" key="10">
    <source>
        <dbReference type="SAM" id="Phobius"/>
    </source>
</evidence>
<comment type="caution">
    <text evidence="11">The sequence shown here is derived from an EMBL/GenBank/DDBJ whole genome shotgun (WGS) entry which is preliminary data.</text>
</comment>
<evidence type="ECO:0000256" key="1">
    <source>
        <dbReference type="ARBA" id="ARBA00001971"/>
    </source>
</evidence>
<dbReference type="Gene3D" id="1.10.630.10">
    <property type="entry name" value="Cytochrome P450"/>
    <property type="match status" value="1"/>
</dbReference>
<keyword evidence="5 9" id="KW-0560">Oxidoreductase</keyword>